<dbReference type="GO" id="GO:0007165">
    <property type="term" value="P:signal transduction"/>
    <property type="evidence" value="ECO:0007669"/>
    <property type="project" value="InterPro"/>
</dbReference>
<dbReference type="PROSITE" id="PS50887">
    <property type="entry name" value="GGDEF"/>
    <property type="match status" value="1"/>
</dbReference>
<keyword evidence="4" id="KW-0812">Transmembrane</keyword>
<feature type="domain" description="HAMP" evidence="5">
    <location>
        <begin position="177"/>
        <end position="229"/>
    </location>
</feature>
<comment type="caution">
    <text evidence="7">The sequence shown here is derived from an EMBL/GenBank/DDBJ whole genome shotgun (WGS) entry which is preliminary data.</text>
</comment>
<dbReference type="STRING" id="314283.MED297_11675"/>
<dbReference type="Gene3D" id="6.10.340.10">
    <property type="match status" value="1"/>
</dbReference>
<keyword evidence="4" id="KW-1133">Transmembrane helix</keyword>
<evidence type="ECO:0000313" key="7">
    <source>
        <dbReference type="EMBL" id="EAR10673.1"/>
    </source>
</evidence>
<dbReference type="EC" id="2.7.7.65" evidence="2"/>
<dbReference type="CDD" id="cd01949">
    <property type="entry name" value="GGDEF"/>
    <property type="match status" value="1"/>
</dbReference>
<keyword evidence="4" id="KW-0472">Membrane</keyword>
<dbReference type="HOGENOM" id="CLU_032718_0_0_6"/>
<dbReference type="SMART" id="SM00304">
    <property type="entry name" value="HAMP"/>
    <property type="match status" value="1"/>
</dbReference>
<organism evidence="7 8">
    <name type="scientific">Reinekea blandensis MED297</name>
    <dbReference type="NCBI Taxonomy" id="314283"/>
    <lineage>
        <taxon>Bacteria</taxon>
        <taxon>Pseudomonadati</taxon>
        <taxon>Pseudomonadota</taxon>
        <taxon>Gammaproteobacteria</taxon>
        <taxon>Oceanospirillales</taxon>
        <taxon>Saccharospirillaceae</taxon>
        <taxon>Reinekea</taxon>
    </lineage>
</organism>
<dbReference type="GO" id="GO:0016020">
    <property type="term" value="C:membrane"/>
    <property type="evidence" value="ECO:0007669"/>
    <property type="project" value="InterPro"/>
</dbReference>
<proteinExistence type="predicted"/>
<dbReference type="SUPFAM" id="SSF55073">
    <property type="entry name" value="Nucleotide cyclase"/>
    <property type="match status" value="1"/>
</dbReference>
<dbReference type="Proteomes" id="UP000005953">
    <property type="component" value="Unassembled WGS sequence"/>
</dbReference>
<evidence type="ECO:0000256" key="3">
    <source>
        <dbReference type="ARBA" id="ARBA00034247"/>
    </source>
</evidence>
<dbReference type="InterPro" id="IPR050469">
    <property type="entry name" value="Diguanylate_Cyclase"/>
</dbReference>
<dbReference type="Pfam" id="PF00672">
    <property type="entry name" value="HAMP"/>
    <property type="match status" value="1"/>
</dbReference>
<dbReference type="PANTHER" id="PTHR45138:SF9">
    <property type="entry name" value="DIGUANYLATE CYCLASE DGCM-RELATED"/>
    <property type="match status" value="1"/>
</dbReference>
<comment type="cofactor">
    <cofactor evidence="1">
        <name>Mg(2+)</name>
        <dbReference type="ChEBI" id="CHEBI:18420"/>
    </cofactor>
</comment>
<protein>
    <recommendedName>
        <fullName evidence="2">diguanylate cyclase</fullName>
        <ecNumber evidence="2">2.7.7.65</ecNumber>
    </recommendedName>
</protein>
<evidence type="ECO:0000313" key="8">
    <source>
        <dbReference type="Proteomes" id="UP000005953"/>
    </source>
</evidence>
<dbReference type="SMART" id="SM00267">
    <property type="entry name" value="GGDEF"/>
    <property type="match status" value="1"/>
</dbReference>
<feature type="domain" description="GGDEF" evidence="6">
    <location>
        <begin position="279"/>
        <end position="411"/>
    </location>
</feature>
<evidence type="ECO:0000259" key="6">
    <source>
        <dbReference type="PROSITE" id="PS50887"/>
    </source>
</evidence>
<evidence type="ECO:0000256" key="2">
    <source>
        <dbReference type="ARBA" id="ARBA00012528"/>
    </source>
</evidence>
<dbReference type="InterPro" id="IPR003660">
    <property type="entry name" value="HAMP_dom"/>
</dbReference>
<comment type="catalytic activity">
    <reaction evidence="3">
        <text>2 GTP = 3',3'-c-di-GMP + 2 diphosphate</text>
        <dbReference type="Rhea" id="RHEA:24898"/>
        <dbReference type="ChEBI" id="CHEBI:33019"/>
        <dbReference type="ChEBI" id="CHEBI:37565"/>
        <dbReference type="ChEBI" id="CHEBI:58805"/>
        <dbReference type="EC" id="2.7.7.65"/>
    </reaction>
</comment>
<dbReference type="SUPFAM" id="SSF158472">
    <property type="entry name" value="HAMP domain-like"/>
    <property type="match status" value="1"/>
</dbReference>
<evidence type="ECO:0000259" key="5">
    <source>
        <dbReference type="PROSITE" id="PS50885"/>
    </source>
</evidence>
<evidence type="ECO:0000256" key="1">
    <source>
        <dbReference type="ARBA" id="ARBA00001946"/>
    </source>
</evidence>
<dbReference type="PANTHER" id="PTHR45138">
    <property type="entry name" value="REGULATORY COMPONENTS OF SENSORY TRANSDUCTION SYSTEM"/>
    <property type="match status" value="1"/>
</dbReference>
<dbReference type="Pfam" id="PF00990">
    <property type="entry name" value="GGDEF"/>
    <property type="match status" value="1"/>
</dbReference>
<reference evidence="7 8" key="1">
    <citation type="submission" date="2006-02" db="EMBL/GenBank/DDBJ databases">
        <authorList>
            <person name="Pinhassi J."/>
            <person name="Pedros-Alio C."/>
            <person name="Ferriera S."/>
            <person name="Johnson J."/>
            <person name="Kravitz S."/>
            <person name="Halpern A."/>
            <person name="Remington K."/>
            <person name="Beeson K."/>
            <person name="Tran B."/>
            <person name="Rogers Y.-H."/>
            <person name="Friedman R."/>
            <person name="Venter J.C."/>
        </authorList>
    </citation>
    <scope>NUCLEOTIDE SEQUENCE [LARGE SCALE GENOMIC DNA]</scope>
    <source>
        <strain evidence="7 8">MED297</strain>
    </source>
</reference>
<keyword evidence="8" id="KW-1185">Reference proteome</keyword>
<dbReference type="FunFam" id="3.30.70.270:FF:000001">
    <property type="entry name" value="Diguanylate cyclase domain protein"/>
    <property type="match status" value="1"/>
</dbReference>
<dbReference type="GO" id="GO:0052621">
    <property type="term" value="F:diguanylate cyclase activity"/>
    <property type="evidence" value="ECO:0007669"/>
    <property type="project" value="UniProtKB-EC"/>
</dbReference>
<dbReference type="EMBL" id="AAOE01000003">
    <property type="protein sequence ID" value="EAR10673.1"/>
    <property type="molecule type" value="Genomic_DNA"/>
</dbReference>
<gene>
    <name evidence="7" type="ORF">MED297_11675</name>
</gene>
<dbReference type="InterPro" id="IPR000160">
    <property type="entry name" value="GGDEF_dom"/>
</dbReference>
<feature type="transmembrane region" description="Helical" evidence="4">
    <location>
        <begin position="154"/>
        <end position="175"/>
    </location>
</feature>
<name>A4BB60_9GAMM</name>
<dbReference type="InterPro" id="IPR029787">
    <property type="entry name" value="Nucleotide_cyclase"/>
</dbReference>
<sequence length="411" mass="46215">MALVISLNLMLIIIGLVAITRFSAENVSQQNIIRAAETHLQQALTSAYLVIQYHDATADRDVSFELNQARTELNKLFIESDSLDSLLAAIESRILVVQKLYDRVLSLGNVTTEGVAVSHLEDKMISELNILMEDSLTLAQSVTLQRQEALTQQLTLLLVAIFLLALVPIVFNLLLAQRFANRLKALVRSTQKISQGKLDIRVDSEADDEFGLIGQSINHMLNSLKTLTYSKAELEDIVRQRTEELNHQAMHDSLTGVLNRRALTTRLDEEVQRSRRHNHPLTLLFLDLDHFKQVNDHYGHAVGDQILQETCQALTECIRESDVLARYGGEEFAIILTDTTLEAGHELAERLQECFSTRFSRHAILEKPLTMSVGLTSLFPTDTLTQLFTRADTALYDAKNSGRNRIVIAQD</sequence>
<dbReference type="NCBIfam" id="TIGR00254">
    <property type="entry name" value="GGDEF"/>
    <property type="match status" value="1"/>
</dbReference>
<dbReference type="InterPro" id="IPR043128">
    <property type="entry name" value="Rev_trsase/Diguanyl_cyclase"/>
</dbReference>
<dbReference type="AlphaFoldDB" id="A4BB60"/>
<evidence type="ECO:0000256" key="4">
    <source>
        <dbReference type="SAM" id="Phobius"/>
    </source>
</evidence>
<dbReference type="Gene3D" id="3.30.70.270">
    <property type="match status" value="1"/>
</dbReference>
<accession>A4BB60</accession>
<dbReference type="CDD" id="cd06225">
    <property type="entry name" value="HAMP"/>
    <property type="match status" value="1"/>
</dbReference>
<dbReference type="PROSITE" id="PS50885">
    <property type="entry name" value="HAMP"/>
    <property type="match status" value="1"/>
</dbReference>